<dbReference type="Gene3D" id="3.30.70.270">
    <property type="match status" value="1"/>
</dbReference>
<feature type="transmembrane region" description="Helical" evidence="1">
    <location>
        <begin position="282"/>
        <end position="304"/>
    </location>
</feature>
<sequence length="540" mass="62001">MKRYRHYLKKILYICLACVMLFALVKGIGLPSENGRLPIGWLAVLDDTWEVERENVQDKKSISYSYVLPERLPGDVLLSVESFWSALRVYLDGQLLYSYEDPYLEKGTVRHWIDLPYDSSGKKLTIQYLSSENGSAHDYSGDVYLGEKNAVMGRFLSEHLYAGFFTVSMWLMSVGLYICSIFFKKRLSAAGYKSVKYLSAFIFLTGLWVVTDSQLLQLFTGKMGLMLLVSFLSFMFMPLPLVLYIKEMLLHEKRGLDLLLLLYQLCIAFVCISYIFRLMPMTVPLVAQHILVVVTIAVVIRNGIVDIKKYHNNDMYPVLSGFGIFSAFGLLALVLFYTRPGSAYSIAFSVGMFLFVVCLAYGAFKKLYYNMKINESIAIYKRIAYRDLMTDLGNRSAFIKEQERTKEVKNMAYIVFDVNDLKKVNDTYGHQEGDRLITDTARCIRGVFENEGKCFRIGGDEFAVVLREHSEKEILGKLDLFNKRLAKINEARKISLQIAYGYSTGMGTEKDAETLFREADYHMYVRKKNMKEIQHGQTEK</sequence>
<keyword evidence="1" id="KW-1133">Transmembrane helix</keyword>
<dbReference type="Pfam" id="PF00990">
    <property type="entry name" value="GGDEF"/>
    <property type="match status" value="1"/>
</dbReference>
<feature type="transmembrane region" description="Helical" evidence="1">
    <location>
        <begin position="195"/>
        <end position="211"/>
    </location>
</feature>
<proteinExistence type="predicted"/>
<dbReference type="SMART" id="SM00267">
    <property type="entry name" value="GGDEF"/>
    <property type="match status" value="1"/>
</dbReference>
<dbReference type="GO" id="GO:0052621">
    <property type="term" value="F:diguanylate cyclase activity"/>
    <property type="evidence" value="ECO:0007669"/>
    <property type="project" value="TreeGrafter"/>
</dbReference>
<feature type="transmembrane region" description="Helical" evidence="1">
    <location>
        <begin position="343"/>
        <end position="364"/>
    </location>
</feature>
<dbReference type="PROSITE" id="PS50887">
    <property type="entry name" value="GGDEF"/>
    <property type="match status" value="1"/>
</dbReference>
<dbReference type="AlphaFoldDB" id="A0A9D2LTZ8"/>
<dbReference type="InterPro" id="IPR050469">
    <property type="entry name" value="Diguanylate_Cyclase"/>
</dbReference>
<feature type="transmembrane region" description="Helical" evidence="1">
    <location>
        <begin position="256"/>
        <end position="276"/>
    </location>
</feature>
<dbReference type="CDD" id="cd01949">
    <property type="entry name" value="GGDEF"/>
    <property type="match status" value="1"/>
</dbReference>
<dbReference type="PANTHER" id="PTHR45138:SF9">
    <property type="entry name" value="DIGUANYLATE CYCLASE DGCM-RELATED"/>
    <property type="match status" value="1"/>
</dbReference>
<reference evidence="3" key="1">
    <citation type="journal article" date="2021" name="PeerJ">
        <title>Extensive microbial diversity within the chicken gut microbiome revealed by metagenomics and culture.</title>
        <authorList>
            <person name="Gilroy R."/>
            <person name="Ravi A."/>
            <person name="Getino M."/>
            <person name="Pursley I."/>
            <person name="Horton D.L."/>
            <person name="Alikhan N.F."/>
            <person name="Baker D."/>
            <person name="Gharbi K."/>
            <person name="Hall N."/>
            <person name="Watson M."/>
            <person name="Adriaenssens E.M."/>
            <person name="Foster-Nyarko E."/>
            <person name="Jarju S."/>
            <person name="Secka A."/>
            <person name="Antonio M."/>
            <person name="Oren A."/>
            <person name="Chaudhuri R.R."/>
            <person name="La Ragione R."/>
            <person name="Hildebrand F."/>
            <person name="Pallen M.J."/>
        </authorList>
    </citation>
    <scope>NUCLEOTIDE SEQUENCE</scope>
    <source>
        <strain evidence="3">ChiSjej1B19-5720</strain>
    </source>
</reference>
<dbReference type="GO" id="GO:1902201">
    <property type="term" value="P:negative regulation of bacterial-type flagellum-dependent cell motility"/>
    <property type="evidence" value="ECO:0007669"/>
    <property type="project" value="TreeGrafter"/>
</dbReference>
<feature type="transmembrane region" description="Helical" evidence="1">
    <location>
        <begin position="316"/>
        <end position="337"/>
    </location>
</feature>
<comment type="caution">
    <text evidence="3">The sequence shown here is derived from an EMBL/GenBank/DDBJ whole genome shotgun (WGS) entry which is preliminary data.</text>
</comment>
<accession>A0A9D2LTZ8</accession>
<dbReference type="InterPro" id="IPR043128">
    <property type="entry name" value="Rev_trsase/Diguanyl_cyclase"/>
</dbReference>
<evidence type="ECO:0000259" key="2">
    <source>
        <dbReference type="PROSITE" id="PS50887"/>
    </source>
</evidence>
<dbReference type="Proteomes" id="UP000823842">
    <property type="component" value="Unassembled WGS sequence"/>
</dbReference>
<feature type="transmembrane region" description="Helical" evidence="1">
    <location>
        <begin position="223"/>
        <end position="244"/>
    </location>
</feature>
<protein>
    <submittedName>
        <fullName evidence="3">GGDEF domain-containing protein</fullName>
    </submittedName>
</protein>
<gene>
    <name evidence="3" type="ORF">IAA06_12420</name>
</gene>
<dbReference type="InterPro" id="IPR029787">
    <property type="entry name" value="Nucleotide_cyclase"/>
</dbReference>
<evidence type="ECO:0000313" key="4">
    <source>
        <dbReference type="Proteomes" id="UP000823842"/>
    </source>
</evidence>
<dbReference type="SUPFAM" id="SSF55073">
    <property type="entry name" value="Nucleotide cyclase"/>
    <property type="match status" value="1"/>
</dbReference>
<dbReference type="GO" id="GO:0005886">
    <property type="term" value="C:plasma membrane"/>
    <property type="evidence" value="ECO:0007669"/>
    <property type="project" value="TreeGrafter"/>
</dbReference>
<evidence type="ECO:0000256" key="1">
    <source>
        <dbReference type="SAM" id="Phobius"/>
    </source>
</evidence>
<name>A0A9D2LTZ8_9FIRM</name>
<feature type="domain" description="GGDEF" evidence="2">
    <location>
        <begin position="409"/>
        <end position="540"/>
    </location>
</feature>
<dbReference type="PANTHER" id="PTHR45138">
    <property type="entry name" value="REGULATORY COMPONENTS OF SENSORY TRANSDUCTION SYSTEM"/>
    <property type="match status" value="1"/>
</dbReference>
<evidence type="ECO:0000313" key="3">
    <source>
        <dbReference type="EMBL" id="HJB29575.1"/>
    </source>
</evidence>
<feature type="transmembrane region" description="Helical" evidence="1">
    <location>
        <begin position="160"/>
        <end position="183"/>
    </location>
</feature>
<keyword evidence="1" id="KW-0472">Membrane</keyword>
<dbReference type="GO" id="GO:0043709">
    <property type="term" value="P:cell adhesion involved in single-species biofilm formation"/>
    <property type="evidence" value="ECO:0007669"/>
    <property type="project" value="TreeGrafter"/>
</dbReference>
<reference evidence="3" key="2">
    <citation type="submission" date="2021-04" db="EMBL/GenBank/DDBJ databases">
        <authorList>
            <person name="Gilroy R."/>
        </authorList>
    </citation>
    <scope>NUCLEOTIDE SEQUENCE</scope>
    <source>
        <strain evidence="3">ChiSjej1B19-5720</strain>
    </source>
</reference>
<dbReference type="InterPro" id="IPR000160">
    <property type="entry name" value="GGDEF_dom"/>
</dbReference>
<keyword evidence="1" id="KW-0812">Transmembrane</keyword>
<dbReference type="EMBL" id="DWYZ01000231">
    <property type="protein sequence ID" value="HJB29575.1"/>
    <property type="molecule type" value="Genomic_DNA"/>
</dbReference>
<organism evidence="3 4">
    <name type="scientific">Candidatus Blautia faecavium</name>
    <dbReference type="NCBI Taxonomy" id="2838487"/>
    <lineage>
        <taxon>Bacteria</taxon>
        <taxon>Bacillati</taxon>
        <taxon>Bacillota</taxon>
        <taxon>Clostridia</taxon>
        <taxon>Lachnospirales</taxon>
        <taxon>Lachnospiraceae</taxon>
        <taxon>Blautia</taxon>
    </lineage>
</organism>
<dbReference type="NCBIfam" id="TIGR00254">
    <property type="entry name" value="GGDEF"/>
    <property type="match status" value="1"/>
</dbReference>